<dbReference type="PANTHER" id="PTHR20863">
    <property type="entry name" value="ACYL CARRIER PROTEIN"/>
    <property type="match status" value="1"/>
</dbReference>
<dbReference type="GO" id="GO:0000035">
    <property type="term" value="F:acyl binding"/>
    <property type="evidence" value="ECO:0007669"/>
    <property type="project" value="TreeGrafter"/>
</dbReference>
<evidence type="ECO:0000256" key="6">
    <source>
        <dbReference type="ARBA" id="ARBA00023160"/>
    </source>
</evidence>
<dbReference type="RefSeq" id="WP_093205897.1">
    <property type="nucleotide sequence ID" value="NZ_FNGS01000007.1"/>
</dbReference>
<gene>
    <name evidence="7" type="primary">acpP</name>
    <name evidence="9" type="ORF">SAMN04488090_3810</name>
</gene>
<dbReference type="Proteomes" id="UP000198901">
    <property type="component" value="Unassembled WGS sequence"/>
</dbReference>
<protein>
    <recommendedName>
        <fullName evidence="7">Acyl carrier protein</fullName>
        <shortName evidence="7">ACP</shortName>
    </recommendedName>
</protein>
<keyword evidence="2 7" id="KW-0444">Lipid biosynthesis</keyword>
<comment type="function">
    <text evidence="7">Carrier of the growing fatty acid chain in fatty acid biosynthesis.</text>
</comment>
<dbReference type="PROSITE" id="PS00012">
    <property type="entry name" value="PHOSPHOPANTETHEINE"/>
    <property type="match status" value="1"/>
</dbReference>
<dbReference type="Pfam" id="PF00550">
    <property type="entry name" value="PP-binding"/>
    <property type="match status" value="1"/>
</dbReference>
<keyword evidence="7" id="KW-0963">Cytoplasm</keyword>
<proteinExistence type="inferred from homology"/>
<evidence type="ECO:0000313" key="10">
    <source>
        <dbReference type="Proteomes" id="UP000198901"/>
    </source>
</evidence>
<evidence type="ECO:0000313" key="9">
    <source>
        <dbReference type="EMBL" id="SDM58995.1"/>
    </source>
</evidence>
<keyword evidence="5 7" id="KW-0443">Lipid metabolism</keyword>
<dbReference type="UniPathway" id="UPA00094"/>
<evidence type="ECO:0000256" key="3">
    <source>
        <dbReference type="ARBA" id="ARBA00022553"/>
    </source>
</evidence>
<name>A0A1G9UHG5_9BACT</name>
<comment type="pathway">
    <text evidence="7">Lipid metabolism; fatty acid biosynthesis.</text>
</comment>
<keyword evidence="3 7" id="KW-0597">Phosphoprotein</keyword>
<dbReference type="InterPro" id="IPR036736">
    <property type="entry name" value="ACP-like_sf"/>
</dbReference>
<evidence type="ECO:0000256" key="5">
    <source>
        <dbReference type="ARBA" id="ARBA00023098"/>
    </source>
</evidence>
<comment type="similarity">
    <text evidence="7">Belongs to the acyl carrier protein (ACP) family.</text>
</comment>
<dbReference type="InterPro" id="IPR003231">
    <property type="entry name" value="ACP"/>
</dbReference>
<dbReference type="OrthoDB" id="9804551at2"/>
<comment type="PTM">
    <text evidence="7">4'-phosphopantetheine is transferred from CoA to a specific serine of apo-ACP by AcpS. This modification is essential for activity because fatty acids are bound in thioester linkage to the sulfhydryl of the prosthetic group.</text>
</comment>
<organism evidence="9 10">
    <name type="scientific">Siphonobacter aquaeclarae</name>
    <dbReference type="NCBI Taxonomy" id="563176"/>
    <lineage>
        <taxon>Bacteria</taxon>
        <taxon>Pseudomonadati</taxon>
        <taxon>Bacteroidota</taxon>
        <taxon>Cytophagia</taxon>
        <taxon>Cytophagales</taxon>
        <taxon>Cytophagaceae</taxon>
        <taxon>Siphonobacter</taxon>
    </lineage>
</organism>
<dbReference type="GO" id="GO:0016020">
    <property type="term" value="C:membrane"/>
    <property type="evidence" value="ECO:0007669"/>
    <property type="project" value="GOC"/>
</dbReference>
<dbReference type="PROSITE" id="PS50075">
    <property type="entry name" value="CARRIER"/>
    <property type="match status" value="1"/>
</dbReference>
<accession>A0A1G9UHG5</accession>
<reference evidence="9 10" key="1">
    <citation type="submission" date="2016-10" db="EMBL/GenBank/DDBJ databases">
        <authorList>
            <person name="de Groot N.N."/>
        </authorList>
    </citation>
    <scope>NUCLEOTIDE SEQUENCE [LARGE SCALE GENOMIC DNA]</scope>
    <source>
        <strain evidence="9 10">DSM 21668</strain>
    </source>
</reference>
<dbReference type="HAMAP" id="MF_01217">
    <property type="entry name" value="Acyl_carrier"/>
    <property type="match status" value="1"/>
</dbReference>
<dbReference type="PANTHER" id="PTHR20863:SF76">
    <property type="entry name" value="CARRIER DOMAIN-CONTAINING PROTEIN"/>
    <property type="match status" value="1"/>
</dbReference>
<keyword evidence="6 7" id="KW-0275">Fatty acid biosynthesis</keyword>
<dbReference type="EMBL" id="FNGS01000007">
    <property type="protein sequence ID" value="SDM58995.1"/>
    <property type="molecule type" value="Genomic_DNA"/>
</dbReference>
<dbReference type="GO" id="GO:0009245">
    <property type="term" value="P:lipid A biosynthetic process"/>
    <property type="evidence" value="ECO:0007669"/>
    <property type="project" value="TreeGrafter"/>
</dbReference>
<keyword evidence="4 7" id="KW-0276">Fatty acid metabolism</keyword>
<dbReference type="AlphaFoldDB" id="A0A1G9UHG5"/>
<comment type="subcellular location">
    <subcellularLocation>
        <location evidence="7">Cytoplasm</location>
    </subcellularLocation>
</comment>
<dbReference type="InterPro" id="IPR009081">
    <property type="entry name" value="PP-bd_ACP"/>
</dbReference>
<evidence type="ECO:0000259" key="8">
    <source>
        <dbReference type="PROSITE" id="PS50075"/>
    </source>
</evidence>
<dbReference type="GO" id="GO:0005829">
    <property type="term" value="C:cytosol"/>
    <property type="evidence" value="ECO:0007669"/>
    <property type="project" value="TreeGrafter"/>
</dbReference>
<keyword evidence="1 7" id="KW-0596">Phosphopantetheine</keyword>
<feature type="domain" description="Carrier" evidence="8">
    <location>
        <begin position="8"/>
        <end position="83"/>
    </location>
</feature>
<feature type="modified residue" description="O-(pantetheine 4'-phosphoryl)serine" evidence="7">
    <location>
        <position position="43"/>
    </location>
</feature>
<sequence>MHTTFYQSKVVDTIRNMVTEHFFINPEFFRLNRTFRNDFGFNSLEMTELVVMIEQQFGVQLPDEALENVRNVSDLVRLTEQSLVRVTA</sequence>
<dbReference type="InterPro" id="IPR006162">
    <property type="entry name" value="Ppantetheine_attach_site"/>
</dbReference>
<evidence type="ECO:0000256" key="4">
    <source>
        <dbReference type="ARBA" id="ARBA00022832"/>
    </source>
</evidence>
<dbReference type="SUPFAM" id="SSF47336">
    <property type="entry name" value="ACP-like"/>
    <property type="match status" value="1"/>
</dbReference>
<evidence type="ECO:0000256" key="2">
    <source>
        <dbReference type="ARBA" id="ARBA00022516"/>
    </source>
</evidence>
<evidence type="ECO:0000256" key="1">
    <source>
        <dbReference type="ARBA" id="ARBA00022450"/>
    </source>
</evidence>
<evidence type="ECO:0000256" key="7">
    <source>
        <dbReference type="HAMAP-Rule" id="MF_01217"/>
    </source>
</evidence>
<dbReference type="GO" id="GO:0000036">
    <property type="term" value="F:acyl carrier activity"/>
    <property type="evidence" value="ECO:0007669"/>
    <property type="project" value="UniProtKB-UniRule"/>
</dbReference>
<dbReference type="STRING" id="563176.SAMN04488090_3810"/>
<keyword evidence="10" id="KW-1185">Reference proteome</keyword>
<dbReference type="Gene3D" id="1.10.1200.10">
    <property type="entry name" value="ACP-like"/>
    <property type="match status" value="1"/>
</dbReference>